<gene>
    <name evidence="1" type="ORF">CCAX7_46040</name>
</gene>
<reference evidence="1 2" key="1">
    <citation type="journal article" date="2019" name="Int. J. Syst. Evol. Microbiol.">
        <title>Capsulimonas corticalis gen. nov., sp. nov., an aerobic capsulated bacterium, of a novel bacterial order, Capsulimonadales ord. nov., of the class Armatimonadia of the phylum Armatimonadetes.</title>
        <authorList>
            <person name="Li J."/>
            <person name="Kudo C."/>
            <person name="Tonouchi A."/>
        </authorList>
    </citation>
    <scope>NUCLEOTIDE SEQUENCE [LARGE SCALE GENOMIC DNA]</scope>
    <source>
        <strain evidence="1 2">AX-7</strain>
    </source>
</reference>
<organism evidence="1 2">
    <name type="scientific">Capsulimonas corticalis</name>
    <dbReference type="NCBI Taxonomy" id="2219043"/>
    <lineage>
        <taxon>Bacteria</taxon>
        <taxon>Bacillati</taxon>
        <taxon>Armatimonadota</taxon>
        <taxon>Armatimonadia</taxon>
        <taxon>Capsulimonadales</taxon>
        <taxon>Capsulimonadaceae</taxon>
        <taxon>Capsulimonas</taxon>
    </lineage>
</organism>
<dbReference type="EMBL" id="AP025739">
    <property type="protein sequence ID" value="BDI32553.1"/>
    <property type="molecule type" value="Genomic_DNA"/>
</dbReference>
<dbReference type="PANTHER" id="PTHR39518:SF2">
    <property type="entry name" value="UPF0215 PROTEIN MJ1150"/>
    <property type="match status" value="1"/>
</dbReference>
<dbReference type="OrthoDB" id="25804at2"/>
<protein>
    <submittedName>
        <fullName evidence="1">UPF0215 protein</fullName>
    </submittedName>
</protein>
<keyword evidence="2" id="KW-1185">Reference proteome</keyword>
<sequence>MSSSFSYVVGFDDFPFVRATRGDVPIVGAVYSGSRLEGVLGGRVRRDGANSTQRIAQLVSGSKYGSSIQLIFLQGIALGGFNVVDIHGLYETLGVPVLVVARRLPRMDSVKAALLTRVPGGARKWRLIERAGEMEPAAGVWVQRAGISLEDATAAVTRFAIHGVIPEPLRTAHLIAGGVATGQSRGRT</sequence>
<dbReference type="InterPro" id="IPR002802">
    <property type="entry name" value="Endo_dU"/>
</dbReference>
<dbReference type="Gene3D" id="3.30.2170.10">
    <property type="entry name" value="archaeoglobus fulgidus dsm 4304 superfamily"/>
    <property type="match status" value="1"/>
</dbReference>
<dbReference type="PANTHER" id="PTHR39518">
    <property type="entry name" value="UPF0215 PROTEIN MJ1150"/>
    <property type="match status" value="1"/>
</dbReference>
<dbReference type="HAMAP" id="MF_00582">
    <property type="entry name" value="UPF0215"/>
    <property type="match status" value="1"/>
</dbReference>
<dbReference type="AlphaFoldDB" id="A0A402D5B1"/>
<dbReference type="RefSeq" id="WP_119324621.1">
    <property type="nucleotide sequence ID" value="NZ_AP025739.1"/>
</dbReference>
<evidence type="ECO:0000313" key="1">
    <source>
        <dbReference type="EMBL" id="BDI32553.1"/>
    </source>
</evidence>
<dbReference type="Proteomes" id="UP000287394">
    <property type="component" value="Chromosome"/>
</dbReference>
<dbReference type="KEGG" id="ccot:CCAX7_46040"/>
<name>A0A402D5B1_9BACT</name>
<accession>A0A402D5B1</accession>
<dbReference type="PIRSF" id="PIRSF006380">
    <property type="entry name" value="UCP006380"/>
    <property type="match status" value="1"/>
</dbReference>
<dbReference type="Pfam" id="PF01949">
    <property type="entry name" value="Endo_dU"/>
    <property type="match status" value="1"/>
</dbReference>
<proteinExistence type="inferred from homology"/>
<evidence type="ECO:0000313" key="2">
    <source>
        <dbReference type="Proteomes" id="UP000287394"/>
    </source>
</evidence>